<dbReference type="EMBL" id="JBHLTS010000017">
    <property type="protein sequence ID" value="MFC0513722.1"/>
    <property type="molecule type" value="Genomic_DNA"/>
</dbReference>
<evidence type="ECO:0000313" key="1">
    <source>
        <dbReference type="EMBL" id="MFC0513722.1"/>
    </source>
</evidence>
<protein>
    <submittedName>
        <fullName evidence="1">Uncharacterized protein</fullName>
    </submittedName>
</protein>
<accession>A0ABV6L2X7</accession>
<dbReference type="RefSeq" id="WP_377021580.1">
    <property type="nucleotide sequence ID" value="NZ_JBHLTS010000017.1"/>
</dbReference>
<proteinExistence type="predicted"/>
<dbReference type="Proteomes" id="UP001589828">
    <property type="component" value="Unassembled WGS sequence"/>
</dbReference>
<organism evidence="1 2">
    <name type="scientific">Mucilaginibacter angelicae</name>
    <dbReference type="NCBI Taxonomy" id="869718"/>
    <lineage>
        <taxon>Bacteria</taxon>
        <taxon>Pseudomonadati</taxon>
        <taxon>Bacteroidota</taxon>
        <taxon>Sphingobacteriia</taxon>
        <taxon>Sphingobacteriales</taxon>
        <taxon>Sphingobacteriaceae</taxon>
        <taxon>Mucilaginibacter</taxon>
    </lineage>
</organism>
<gene>
    <name evidence="1" type="ORF">ACFFGT_05910</name>
</gene>
<keyword evidence="2" id="KW-1185">Reference proteome</keyword>
<name>A0ABV6L2X7_9SPHI</name>
<comment type="caution">
    <text evidence="1">The sequence shown here is derived from an EMBL/GenBank/DDBJ whole genome shotgun (WGS) entry which is preliminary data.</text>
</comment>
<evidence type="ECO:0000313" key="2">
    <source>
        <dbReference type="Proteomes" id="UP001589828"/>
    </source>
</evidence>
<sequence length="242" mass="27384">MKKNIPDTNLISFKRSKTLGLFFMFFSSFILNATAQIHLQCGEVNQLIPDFKIDSSGSFSDLLLVKMNILKPIEYSPSAFEIRFFKKQFGSGAGVVISCTNNKLVATCYETAFYADHGVPEGSAFKNIGHLGKDTNSSVLMNLIPYRKPRPGQSWNALIKSLINNHLFNLPQESELDKIVLRRFPKTKISYSEGLVEIELKAGKRIRRMTYSNNYEASASGIQQIKNQHNIFIELSQFLNDK</sequence>
<reference evidence="1 2" key="1">
    <citation type="submission" date="2024-09" db="EMBL/GenBank/DDBJ databases">
        <authorList>
            <person name="Sun Q."/>
            <person name="Mori K."/>
        </authorList>
    </citation>
    <scope>NUCLEOTIDE SEQUENCE [LARGE SCALE GENOMIC DNA]</scope>
    <source>
        <strain evidence="1 2">NCAIM B.02415</strain>
    </source>
</reference>